<name>R4WCR0_RIPPE</name>
<protein>
    <submittedName>
        <fullName evidence="2">Cysteine rich secreted protein</fullName>
    </submittedName>
</protein>
<reference evidence="2" key="1">
    <citation type="journal article" date="2013" name="PLoS ONE">
        <title>Gene expression in gut symbiotic organ of stinkbug affected by extracellular bacterial symbiont.</title>
        <authorList>
            <person name="Futahashi R."/>
            <person name="Tanaka K."/>
            <person name="Tanahashi M."/>
            <person name="Nikoh N."/>
            <person name="Kikuchi Y."/>
            <person name="Lee B.L."/>
            <person name="Fukatsu T."/>
        </authorList>
    </citation>
    <scope>NUCLEOTIDE SEQUENCE</scope>
    <source>
        <tissue evidence="2">Midgut</tissue>
    </source>
</reference>
<feature type="signal peptide" evidence="1">
    <location>
        <begin position="1"/>
        <end position="21"/>
    </location>
</feature>
<sequence>MGKILCGIVIVFLICQVFVELEDKERKTQCGGTKYCREGFSCCGAKYCCPNHRWCCWERFDPPNCCRWPWELKLGKQAGWSAKTPRQS</sequence>
<dbReference type="EMBL" id="AK417083">
    <property type="protein sequence ID" value="BAN20298.1"/>
    <property type="molecule type" value="mRNA"/>
</dbReference>
<dbReference type="PROSITE" id="PS60021">
    <property type="entry name" value="HWTX_1"/>
    <property type="match status" value="1"/>
</dbReference>
<proteinExistence type="evidence at transcript level"/>
<feature type="chain" id="PRO_5004381201" evidence="1">
    <location>
        <begin position="22"/>
        <end position="88"/>
    </location>
</feature>
<organism evidence="2">
    <name type="scientific">Riptortus pedestris</name>
    <name type="common">Bean bug</name>
    <dbReference type="NCBI Taxonomy" id="329032"/>
    <lineage>
        <taxon>Eukaryota</taxon>
        <taxon>Metazoa</taxon>
        <taxon>Ecdysozoa</taxon>
        <taxon>Arthropoda</taxon>
        <taxon>Hexapoda</taxon>
        <taxon>Insecta</taxon>
        <taxon>Pterygota</taxon>
        <taxon>Neoptera</taxon>
        <taxon>Paraneoptera</taxon>
        <taxon>Hemiptera</taxon>
        <taxon>Heteroptera</taxon>
        <taxon>Panheteroptera</taxon>
        <taxon>Pentatomomorpha</taxon>
        <taxon>Coreoidea</taxon>
        <taxon>Alydidae</taxon>
        <taxon>Riptortus</taxon>
    </lineage>
</organism>
<accession>R4WCR0</accession>
<dbReference type="InterPro" id="IPR013140">
    <property type="entry name" value="Huwentoxin_CS1"/>
</dbReference>
<evidence type="ECO:0000313" key="2">
    <source>
        <dbReference type="EMBL" id="BAN20298.1"/>
    </source>
</evidence>
<evidence type="ECO:0000256" key="1">
    <source>
        <dbReference type="SAM" id="SignalP"/>
    </source>
</evidence>
<keyword evidence="1" id="KW-0732">Signal</keyword>
<dbReference type="AlphaFoldDB" id="R4WCR0"/>